<feature type="compositionally biased region" description="Basic and acidic residues" evidence="5">
    <location>
        <begin position="171"/>
        <end position="181"/>
    </location>
</feature>
<dbReference type="PANTHER" id="PTHR31973:SF195">
    <property type="entry name" value="MUDR FAMILY TRANSPOSASE"/>
    <property type="match status" value="1"/>
</dbReference>
<feature type="domain" description="SWIM-type" evidence="6">
    <location>
        <begin position="83"/>
        <end position="115"/>
    </location>
</feature>
<sequence length="252" mass="29288">MNSVFRKARKYSILPMFDEILKTFSRWFNDYRKEAGSVSTAKKLVPLVENIMHDRCQVASKLVVSEVNSYTLEYYVNDRGIHHTVSLSRKSCICNRFDIDKYPCVHAIAAVIALMRCEDRSADIHFHDLCSKYYLMETWLLAYCRSIYSVPHISLWNIPEDVTEIIVKPPNKKENKGRNQETRFPSSQERRRRRRRKKTSNKDRPNQDLGDWTRSQNIDSGDSDGDDDIDGDYDSDSDSDDSDGEPTQEKGV</sequence>
<feature type="compositionally biased region" description="Basic residues" evidence="5">
    <location>
        <begin position="190"/>
        <end position="199"/>
    </location>
</feature>
<gene>
    <name evidence="7" type="ORF">LC_TR11577_c0_g1_i1_g.40666</name>
</gene>
<proteinExistence type="predicted"/>
<organism evidence="7">
    <name type="scientific">Noccaea caerulescens</name>
    <name type="common">Alpine penny-cress</name>
    <name type="synonym">Thlaspi caerulescens</name>
    <dbReference type="NCBI Taxonomy" id="107243"/>
    <lineage>
        <taxon>Eukaryota</taxon>
        <taxon>Viridiplantae</taxon>
        <taxon>Streptophyta</taxon>
        <taxon>Embryophyta</taxon>
        <taxon>Tracheophyta</taxon>
        <taxon>Spermatophyta</taxon>
        <taxon>Magnoliopsida</taxon>
        <taxon>eudicotyledons</taxon>
        <taxon>Gunneridae</taxon>
        <taxon>Pentapetalae</taxon>
        <taxon>rosids</taxon>
        <taxon>malvids</taxon>
        <taxon>Brassicales</taxon>
        <taxon>Brassicaceae</taxon>
        <taxon>Coluteocarpeae</taxon>
        <taxon>Noccaea</taxon>
    </lineage>
</organism>
<keyword evidence="3" id="KW-0862">Zinc</keyword>
<feature type="compositionally biased region" description="Acidic residues" evidence="5">
    <location>
        <begin position="221"/>
        <end position="246"/>
    </location>
</feature>
<dbReference type="PROSITE" id="PS50966">
    <property type="entry name" value="ZF_SWIM"/>
    <property type="match status" value="1"/>
</dbReference>
<name>A0A1J3EIR4_NOCCA</name>
<protein>
    <recommendedName>
        <fullName evidence="6">SWIM-type domain-containing protein</fullName>
    </recommendedName>
</protein>
<evidence type="ECO:0000256" key="3">
    <source>
        <dbReference type="ARBA" id="ARBA00022833"/>
    </source>
</evidence>
<keyword evidence="2 4" id="KW-0863">Zinc-finger</keyword>
<evidence type="ECO:0000259" key="6">
    <source>
        <dbReference type="PROSITE" id="PS50966"/>
    </source>
</evidence>
<evidence type="ECO:0000256" key="2">
    <source>
        <dbReference type="ARBA" id="ARBA00022771"/>
    </source>
</evidence>
<evidence type="ECO:0000256" key="4">
    <source>
        <dbReference type="PROSITE-ProRule" id="PRU00325"/>
    </source>
</evidence>
<dbReference type="InterPro" id="IPR006564">
    <property type="entry name" value="Znf_PMZ"/>
</dbReference>
<reference evidence="7" key="1">
    <citation type="submission" date="2016-07" db="EMBL/GenBank/DDBJ databases">
        <title>De novo transcriptome assembly of four accessions of the metal hyperaccumulator plant Noccaea caerulescens.</title>
        <authorList>
            <person name="Blande D."/>
            <person name="Halimaa P."/>
            <person name="Tervahauta A.I."/>
            <person name="Aarts M.G."/>
            <person name="Karenlampi S.O."/>
        </authorList>
    </citation>
    <scope>NUCLEOTIDE SEQUENCE</scope>
</reference>
<dbReference type="InterPro" id="IPR007527">
    <property type="entry name" value="Znf_SWIM"/>
</dbReference>
<evidence type="ECO:0000256" key="5">
    <source>
        <dbReference type="SAM" id="MobiDB-lite"/>
    </source>
</evidence>
<keyword evidence="1" id="KW-0479">Metal-binding</keyword>
<evidence type="ECO:0000313" key="7">
    <source>
        <dbReference type="EMBL" id="JAU28988.1"/>
    </source>
</evidence>
<dbReference type="AlphaFoldDB" id="A0A1J3EIR4"/>
<dbReference type="PANTHER" id="PTHR31973">
    <property type="entry name" value="POLYPROTEIN, PUTATIVE-RELATED"/>
    <property type="match status" value="1"/>
</dbReference>
<feature type="region of interest" description="Disordered" evidence="5">
    <location>
        <begin position="168"/>
        <end position="252"/>
    </location>
</feature>
<dbReference type="Pfam" id="PF04434">
    <property type="entry name" value="SWIM"/>
    <property type="match status" value="1"/>
</dbReference>
<dbReference type="EMBL" id="GEVK01023844">
    <property type="protein sequence ID" value="JAU28988.1"/>
    <property type="molecule type" value="Transcribed_RNA"/>
</dbReference>
<dbReference type="GO" id="GO:0008270">
    <property type="term" value="F:zinc ion binding"/>
    <property type="evidence" value="ECO:0007669"/>
    <property type="project" value="UniProtKB-KW"/>
</dbReference>
<evidence type="ECO:0000256" key="1">
    <source>
        <dbReference type="ARBA" id="ARBA00022723"/>
    </source>
</evidence>
<dbReference type="SMART" id="SM00575">
    <property type="entry name" value="ZnF_PMZ"/>
    <property type="match status" value="1"/>
</dbReference>
<accession>A0A1J3EIR4</accession>